<protein>
    <submittedName>
        <fullName evidence="2">Mobilization protein</fullName>
    </submittedName>
</protein>
<dbReference type="Pfam" id="PF01076">
    <property type="entry name" value="Mob_Pre"/>
    <property type="match status" value="1"/>
</dbReference>
<dbReference type="GO" id="GO:0006310">
    <property type="term" value="P:DNA recombination"/>
    <property type="evidence" value="ECO:0007669"/>
    <property type="project" value="InterPro"/>
</dbReference>
<evidence type="ECO:0000313" key="2">
    <source>
        <dbReference type="EMBL" id="RHE58223.1"/>
    </source>
</evidence>
<dbReference type="Gene3D" id="3.30.930.30">
    <property type="match status" value="1"/>
</dbReference>
<sequence>MGYAVLHMEKTSGTDTAMSAHIERTIKPKNADESRTHLNRELIRFPDGVESRTQAIQHRLDTAGLTRKIGNNQVRAIRVLLTGTHEDMERITNEGRLDEWCSDNLKYLADTFGRENIVSAVLHMDEQTPHIHATLVPIVKGERKRKKKEEQVKKRYRKKPTDTARLCADDIMTRAKLKSYQDTYAQAMSGYGLQRGIDGSEARHISTRQYYRDLVQQTEQLRTDIGQLQDRKETAQEELRQVKKEVQTEKLKEAATTAATNIAESVGSLFGSNKVKTLERENSVLHQTVDTHEETIETLQTKIQTMQADHSRQVLDMQQKHINELQVKEIEHKKEVAGFTNMFNKAVRWFPQIKNMLNLERLCLAVGFNKEQTATLLTGKPIEYSGELYSEEYKRKFMAKDVKAKVFSDNGRLILTIDLRPIGEWFREQFGKLKQGFNVRQSRFKL</sequence>
<dbReference type="AlphaFoldDB" id="A0A414JMB2"/>
<dbReference type="EMBL" id="QSKL01000015">
    <property type="protein sequence ID" value="RHE58223.1"/>
    <property type="molecule type" value="Genomic_DNA"/>
</dbReference>
<keyword evidence="1" id="KW-0175">Coiled coil</keyword>
<evidence type="ECO:0000256" key="1">
    <source>
        <dbReference type="SAM" id="Coils"/>
    </source>
</evidence>
<organism evidence="2 3">
    <name type="scientific">Bacteroides uniformis</name>
    <dbReference type="NCBI Taxonomy" id="820"/>
    <lineage>
        <taxon>Bacteria</taxon>
        <taxon>Pseudomonadati</taxon>
        <taxon>Bacteroidota</taxon>
        <taxon>Bacteroidia</taxon>
        <taxon>Bacteroidales</taxon>
        <taxon>Bacteroidaceae</taxon>
        <taxon>Bacteroides</taxon>
    </lineage>
</organism>
<dbReference type="CDD" id="cd17242">
    <property type="entry name" value="MobM_relaxase"/>
    <property type="match status" value="1"/>
</dbReference>
<dbReference type="Proteomes" id="UP000284640">
    <property type="component" value="Unassembled WGS sequence"/>
</dbReference>
<comment type="caution">
    <text evidence="2">The sequence shown here is derived from an EMBL/GenBank/DDBJ whole genome shotgun (WGS) entry which is preliminary data.</text>
</comment>
<name>A0A414JMB2_BACUN</name>
<reference evidence="2 3" key="1">
    <citation type="submission" date="2018-08" db="EMBL/GenBank/DDBJ databases">
        <title>A genome reference for cultivated species of the human gut microbiota.</title>
        <authorList>
            <person name="Zou Y."/>
            <person name="Xue W."/>
            <person name="Luo G."/>
        </authorList>
    </citation>
    <scope>NUCLEOTIDE SEQUENCE [LARGE SCALE GENOMIC DNA]</scope>
    <source>
        <strain evidence="2 3">AM27-46</strain>
    </source>
</reference>
<accession>A0A414JMB2</accession>
<dbReference type="GO" id="GO:0003677">
    <property type="term" value="F:DNA binding"/>
    <property type="evidence" value="ECO:0007669"/>
    <property type="project" value="InterPro"/>
</dbReference>
<feature type="coiled-coil region" evidence="1">
    <location>
        <begin position="211"/>
        <end position="309"/>
    </location>
</feature>
<dbReference type="NCBIfam" id="NF041497">
    <property type="entry name" value="MobV"/>
    <property type="match status" value="1"/>
</dbReference>
<dbReference type="InterPro" id="IPR001668">
    <property type="entry name" value="Mob_Pre"/>
</dbReference>
<proteinExistence type="predicted"/>
<gene>
    <name evidence="2" type="ORF">DW729_14455</name>
</gene>
<evidence type="ECO:0000313" key="3">
    <source>
        <dbReference type="Proteomes" id="UP000284640"/>
    </source>
</evidence>